<protein>
    <recommendedName>
        <fullName evidence="3">Secreted protein</fullName>
    </recommendedName>
</protein>
<dbReference type="Proteomes" id="UP000814176">
    <property type="component" value="Unassembled WGS sequence"/>
</dbReference>
<evidence type="ECO:0000313" key="2">
    <source>
        <dbReference type="Proteomes" id="UP000814176"/>
    </source>
</evidence>
<name>A0ABQ8JZV3_9APHY</name>
<evidence type="ECO:0008006" key="3">
    <source>
        <dbReference type="Google" id="ProtNLM"/>
    </source>
</evidence>
<comment type="caution">
    <text evidence="1">The sequence shown here is derived from an EMBL/GenBank/DDBJ whole genome shotgun (WGS) entry which is preliminary data.</text>
</comment>
<dbReference type="GeneID" id="71999019"/>
<gene>
    <name evidence="1" type="ORF">C8Q71DRAFT_394361</name>
</gene>
<keyword evidence="2" id="KW-1185">Reference proteome</keyword>
<proteinExistence type="predicted"/>
<dbReference type="RefSeq" id="XP_047773277.1">
    <property type="nucleotide sequence ID" value="XM_047918287.1"/>
</dbReference>
<sequence>MGSSFISPAVLSCLPGVLLSSSSEPLQSQDLQVSRVMIGPNSRTHCSAALAADGDANTGCCVSAISSLAIRRSVQSGRRVGCGPPCLRRAVTGTL</sequence>
<organism evidence="1 2">
    <name type="scientific">Rhodofomes roseus</name>
    <dbReference type="NCBI Taxonomy" id="34475"/>
    <lineage>
        <taxon>Eukaryota</taxon>
        <taxon>Fungi</taxon>
        <taxon>Dikarya</taxon>
        <taxon>Basidiomycota</taxon>
        <taxon>Agaricomycotina</taxon>
        <taxon>Agaricomycetes</taxon>
        <taxon>Polyporales</taxon>
        <taxon>Rhodofomes</taxon>
    </lineage>
</organism>
<accession>A0ABQ8JZV3</accession>
<reference evidence="1 2" key="1">
    <citation type="journal article" date="2021" name="Environ. Microbiol.">
        <title>Gene family expansions and transcriptome signatures uncover fungal adaptations to wood decay.</title>
        <authorList>
            <person name="Hage H."/>
            <person name="Miyauchi S."/>
            <person name="Viragh M."/>
            <person name="Drula E."/>
            <person name="Min B."/>
            <person name="Chaduli D."/>
            <person name="Navarro D."/>
            <person name="Favel A."/>
            <person name="Norest M."/>
            <person name="Lesage-Meessen L."/>
            <person name="Balint B."/>
            <person name="Merenyi Z."/>
            <person name="de Eugenio L."/>
            <person name="Morin E."/>
            <person name="Martinez A.T."/>
            <person name="Baldrian P."/>
            <person name="Stursova M."/>
            <person name="Martinez M.J."/>
            <person name="Novotny C."/>
            <person name="Magnuson J.K."/>
            <person name="Spatafora J.W."/>
            <person name="Maurice S."/>
            <person name="Pangilinan J."/>
            <person name="Andreopoulos W."/>
            <person name="LaButti K."/>
            <person name="Hundley H."/>
            <person name="Na H."/>
            <person name="Kuo A."/>
            <person name="Barry K."/>
            <person name="Lipzen A."/>
            <person name="Henrissat B."/>
            <person name="Riley R."/>
            <person name="Ahrendt S."/>
            <person name="Nagy L.G."/>
            <person name="Grigoriev I.V."/>
            <person name="Martin F."/>
            <person name="Rosso M.N."/>
        </authorList>
    </citation>
    <scope>NUCLEOTIDE SEQUENCE [LARGE SCALE GENOMIC DNA]</scope>
    <source>
        <strain evidence="1 2">CIRM-BRFM 1785</strain>
    </source>
</reference>
<dbReference type="EMBL" id="JADCUA010000035">
    <property type="protein sequence ID" value="KAH9829914.1"/>
    <property type="molecule type" value="Genomic_DNA"/>
</dbReference>
<evidence type="ECO:0000313" key="1">
    <source>
        <dbReference type="EMBL" id="KAH9829914.1"/>
    </source>
</evidence>